<comment type="caution">
    <text evidence="1">The sequence shown here is derived from an EMBL/GenBank/DDBJ whole genome shotgun (WGS) entry which is preliminary data.</text>
</comment>
<accession>A0A4C1XBJ1</accession>
<protein>
    <submittedName>
        <fullName evidence="1">Uncharacterized protein</fullName>
    </submittedName>
</protein>
<keyword evidence="2" id="KW-1185">Reference proteome</keyword>
<dbReference type="Proteomes" id="UP000299102">
    <property type="component" value="Unassembled WGS sequence"/>
</dbReference>
<name>A0A4C1XBJ1_EUMVA</name>
<reference evidence="1 2" key="1">
    <citation type="journal article" date="2019" name="Commun. Biol.">
        <title>The bagworm genome reveals a unique fibroin gene that provides high tensile strength.</title>
        <authorList>
            <person name="Kono N."/>
            <person name="Nakamura H."/>
            <person name="Ohtoshi R."/>
            <person name="Tomita M."/>
            <person name="Numata K."/>
            <person name="Arakawa K."/>
        </authorList>
    </citation>
    <scope>NUCLEOTIDE SEQUENCE [LARGE SCALE GENOMIC DNA]</scope>
</reference>
<proteinExistence type="predicted"/>
<dbReference type="AlphaFoldDB" id="A0A4C1XBJ1"/>
<evidence type="ECO:0000313" key="2">
    <source>
        <dbReference type="Proteomes" id="UP000299102"/>
    </source>
</evidence>
<dbReference type="EMBL" id="BGZK01000788">
    <property type="protein sequence ID" value="GBP60460.1"/>
    <property type="molecule type" value="Genomic_DNA"/>
</dbReference>
<evidence type="ECO:0000313" key="1">
    <source>
        <dbReference type="EMBL" id="GBP60460.1"/>
    </source>
</evidence>
<gene>
    <name evidence="1" type="ORF">EVAR_37496_1</name>
</gene>
<organism evidence="1 2">
    <name type="scientific">Eumeta variegata</name>
    <name type="common">Bagworm moth</name>
    <name type="synonym">Eumeta japonica</name>
    <dbReference type="NCBI Taxonomy" id="151549"/>
    <lineage>
        <taxon>Eukaryota</taxon>
        <taxon>Metazoa</taxon>
        <taxon>Ecdysozoa</taxon>
        <taxon>Arthropoda</taxon>
        <taxon>Hexapoda</taxon>
        <taxon>Insecta</taxon>
        <taxon>Pterygota</taxon>
        <taxon>Neoptera</taxon>
        <taxon>Endopterygota</taxon>
        <taxon>Lepidoptera</taxon>
        <taxon>Glossata</taxon>
        <taxon>Ditrysia</taxon>
        <taxon>Tineoidea</taxon>
        <taxon>Psychidae</taxon>
        <taxon>Oiketicinae</taxon>
        <taxon>Eumeta</taxon>
    </lineage>
</organism>
<sequence length="72" mass="7941">MDTTLNEIAYPEIQVARAYYENTVHKRANLAAAPTQRRVRPRAPRRLLPAPAACAPRPHPPVSKPAACVLCI</sequence>